<dbReference type="GO" id="GO:0008999">
    <property type="term" value="F:protein-N-terminal-alanine acetyltransferase activity"/>
    <property type="evidence" value="ECO:0007669"/>
    <property type="project" value="TreeGrafter"/>
</dbReference>
<dbReference type="SUPFAM" id="SSF55729">
    <property type="entry name" value="Acyl-CoA N-acyltransferases (Nat)"/>
    <property type="match status" value="1"/>
</dbReference>
<reference evidence="2 3" key="1">
    <citation type="submission" date="2020-07" db="EMBL/GenBank/DDBJ databases">
        <title>Alkalicella. sp. LB2 genome.</title>
        <authorList>
            <person name="Postec A."/>
            <person name="Quemeneur M."/>
        </authorList>
    </citation>
    <scope>NUCLEOTIDE SEQUENCE [LARGE SCALE GENOMIC DNA]</scope>
    <source>
        <strain evidence="2 3">LB2</strain>
    </source>
</reference>
<dbReference type="PANTHER" id="PTHR43792:SF9">
    <property type="entry name" value="RIBOSOMAL-PROTEIN-ALANINE ACETYLTRANSFERASE"/>
    <property type="match status" value="1"/>
</dbReference>
<evidence type="ECO:0000259" key="1">
    <source>
        <dbReference type="PROSITE" id="PS51186"/>
    </source>
</evidence>
<dbReference type="KEGG" id="acae:HYG86_10005"/>
<dbReference type="RefSeq" id="WP_213165436.1">
    <property type="nucleotide sequence ID" value="NZ_CP058559.1"/>
</dbReference>
<sequence length="195" mass="22951">MFSKAFFEFPTLETGRLILREIKVEDIEQVYEIFKSEEVAEFSSHYPVKSKGHILKAINRWRFEYADKIQVRWGIARKEDNLIIGTCCLGDFDEESKRCEIGYHLSHHQWNKGYMTEALKEIVRFGFEDNDVNRIEAFVTPQNQSSVTVLKKIGFVEEGLLRERDFFKGQFQDGIVLGMLKKDYILLLNEMHKQS</sequence>
<dbReference type="EMBL" id="CP058559">
    <property type="protein sequence ID" value="QNO15072.1"/>
    <property type="molecule type" value="Genomic_DNA"/>
</dbReference>
<protein>
    <submittedName>
        <fullName evidence="2">GNAT family N-acetyltransferase</fullName>
    </submittedName>
</protein>
<dbReference type="Pfam" id="PF13302">
    <property type="entry name" value="Acetyltransf_3"/>
    <property type="match status" value="1"/>
</dbReference>
<evidence type="ECO:0000313" key="2">
    <source>
        <dbReference type="EMBL" id="QNO15072.1"/>
    </source>
</evidence>
<keyword evidence="2" id="KW-0808">Transferase</keyword>
<name>A0A7G9W8R0_ALKCA</name>
<dbReference type="InterPro" id="IPR016181">
    <property type="entry name" value="Acyl_CoA_acyltransferase"/>
</dbReference>
<dbReference type="InterPro" id="IPR000182">
    <property type="entry name" value="GNAT_dom"/>
</dbReference>
<gene>
    <name evidence="2" type="ORF">HYG86_10005</name>
</gene>
<dbReference type="PROSITE" id="PS51186">
    <property type="entry name" value="GNAT"/>
    <property type="match status" value="1"/>
</dbReference>
<organism evidence="2 3">
    <name type="scientific">Alkalicella caledoniensis</name>
    <dbReference type="NCBI Taxonomy" id="2731377"/>
    <lineage>
        <taxon>Bacteria</taxon>
        <taxon>Bacillati</taxon>
        <taxon>Bacillota</taxon>
        <taxon>Clostridia</taxon>
        <taxon>Eubacteriales</taxon>
        <taxon>Proteinivoracaceae</taxon>
        <taxon>Alkalicella</taxon>
    </lineage>
</organism>
<dbReference type="InterPro" id="IPR051531">
    <property type="entry name" value="N-acetyltransferase"/>
</dbReference>
<dbReference type="Proteomes" id="UP000516160">
    <property type="component" value="Chromosome"/>
</dbReference>
<evidence type="ECO:0000313" key="3">
    <source>
        <dbReference type="Proteomes" id="UP000516160"/>
    </source>
</evidence>
<dbReference type="AlphaFoldDB" id="A0A7G9W8R0"/>
<feature type="domain" description="N-acetyltransferase" evidence="1">
    <location>
        <begin position="17"/>
        <end position="182"/>
    </location>
</feature>
<dbReference type="PANTHER" id="PTHR43792">
    <property type="entry name" value="GNAT FAMILY, PUTATIVE (AFU_ORTHOLOGUE AFUA_3G00765)-RELATED-RELATED"/>
    <property type="match status" value="1"/>
</dbReference>
<accession>A0A7G9W8R0</accession>
<dbReference type="Gene3D" id="3.40.630.30">
    <property type="match status" value="1"/>
</dbReference>
<dbReference type="GO" id="GO:0005737">
    <property type="term" value="C:cytoplasm"/>
    <property type="evidence" value="ECO:0007669"/>
    <property type="project" value="TreeGrafter"/>
</dbReference>
<keyword evidence="3" id="KW-1185">Reference proteome</keyword>
<proteinExistence type="predicted"/>